<evidence type="ECO:0000313" key="2">
    <source>
        <dbReference type="Proteomes" id="UP001194468"/>
    </source>
</evidence>
<proteinExistence type="predicted"/>
<evidence type="ECO:0000313" key="1">
    <source>
        <dbReference type="EMBL" id="KAF8436545.1"/>
    </source>
</evidence>
<organism evidence="1 2">
    <name type="scientific">Boletus edulis BED1</name>
    <dbReference type="NCBI Taxonomy" id="1328754"/>
    <lineage>
        <taxon>Eukaryota</taxon>
        <taxon>Fungi</taxon>
        <taxon>Dikarya</taxon>
        <taxon>Basidiomycota</taxon>
        <taxon>Agaricomycotina</taxon>
        <taxon>Agaricomycetes</taxon>
        <taxon>Agaricomycetidae</taxon>
        <taxon>Boletales</taxon>
        <taxon>Boletineae</taxon>
        <taxon>Boletaceae</taxon>
        <taxon>Boletoideae</taxon>
        <taxon>Boletus</taxon>
    </lineage>
</organism>
<sequence>MANEVGRPSVPLFALPILDRTIGALIEDIAKAKGDNITVIFDCCHSASGTRGQDDECVPRSVDLHFNIPETLDDYIWGSRDVSIASNFAYHGLRSHVLLAACREKASAYEHKGRGFTSAHLAALGSCPAKGLTPTYAELLQWILLESEHKFKNSSILSAKDSTSIAPCSMRGCLLVARFSTLFGFRKVVGGRPGCRR</sequence>
<comment type="caution">
    <text evidence="1">The sequence shown here is derived from an EMBL/GenBank/DDBJ whole genome shotgun (WGS) entry which is preliminary data.</text>
</comment>
<evidence type="ECO:0008006" key="3">
    <source>
        <dbReference type="Google" id="ProtNLM"/>
    </source>
</evidence>
<dbReference type="Gene3D" id="3.40.50.1460">
    <property type="match status" value="1"/>
</dbReference>
<dbReference type="Proteomes" id="UP001194468">
    <property type="component" value="Unassembled WGS sequence"/>
</dbReference>
<dbReference type="AlphaFoldDB" id="A0AAD4BPZ9"/>
<name>A0AAD4BPZ9_BOLED</name>
<reference evidence="1" key="1">
    <citation type="submission" date="2019-10" db="EMBL/GenBank/DDBJ databases">
        <authorList>
            <consortium name="DOE Joint Genome Institute"/>
            <person name="Kuo A."/>
            <person name="Miyauchi S."/>
            <person name="Kiss E."/>
            <person name="Drula E."/>
            <person name="Kohler A."/>
            <person name="Sanchez-Garcia M."/>
            <person name="Andreopoulos B."/>
            <person name="Barry K.W."/>
            <person name="Bonito G."/>
            <person name="Buee M."/>
            <person name="Carver A."/>
            <person name="Chen C."/>
            <person name="Cichocki N."/>
            <person name="Clum A."/>
            <person name="Culley D."/>
            <person name="Crous P.W."/>
            <person name="Fauchery L."/>
            <person name="Girlanda M."/>
            <person name="Hayes R."/>
            <person name="Keri Z."/>
            <person name="LaButti K."/>
            <person name="Lipzen A."/>
            <person name="Lombard V."/>
            <person name="Magnuson J."/>
            <person name="Maillard F."/>
            <person name="Morin E."/>
            <person name="Murat C."/>
            <person name="Nolan M."/>
            <person name="Ohm R."/>
            <person name="Pangilinan J."/>
            <person name="Pereira M."/>
            <person name="Perotto S."/>
            <person name="Peter M."/>
            <person name="Riley R."/>
            <person name="Sitrit Y."/>
            <person name="Stielow B."/>
            <person name="Szollosi G."/>
            <person name="Zifcakova L."/>
            <person name="Stursova M."/>
            <person name="Spatafora J.W."/>
            <person name="Tedersoo L."/>
            <person name="Vaario L.-M."/>
            <person name="Yamada A."/>
            <person name="Yan M."/>
            <person name="Wang P."/>
            <person name="Xu J."/>
            <person name="Bruns T."/>
            <person name="Baldrian P."/>
            <person name="Vilgalys R."/>
            <person name="Henrissat B."/>
            <person name="Grigoriev I.V."/>
            <person name="Hibbett D."/>
            <person name="Nagy L.G."/>
            <person name="Martin F.M."/>
        </authorList>
    </citation>
    <scope>NUCLEOTIDE SEQUENCE</scope>
    <source>
        <strain evidence="1">BED1</strain>
    </source>
</reference>
<accession>A0AAD4BPZ9</accession>
<dbReference type="EMBL" id="WHUW01000021">
    <property type="protein sequence ID" value="KAF8436545.1"/>
    <property type="molecule type" value="Genomic_DNA"/>
</dbReference>
<gene>
    <name evidence="1" type="ORF">L210DRAFT_3548334</name>
</gene>
<reference evidence="1" key="2">
    <citation type="journal article" date="2020" name="Nat. Commun.">
        <title>Large-scale genome sequencing of mycorrhizal fungi provides insights into the early evolution of symbiotic traits.</title>
        <authorList>
            <person name="Miyauchi S."/>
            <person name="Kiss E."/>
            <person name="Kuo A."/>
            <person name="Drula E."/>
            <person name="Kohler A."/>
            <person name="Sanchez-Garcia M."/>
            <person name="Morin E."/>
            <person name="Andreopoulos B."/>
            <person name="Barry K.W."/>
            <person name="Bonito G."/>
            <person name="Buee M."/>
            <person name="Carver A."/>
            <person name="Chen C."/>
            <person name="Cichocki N."/>
            <person name="Clum A."/>
            <person name="Culley D."/>
            <person name="Crous P.W."/>
            <person name="Fauchery L."/>
            <person name="Girlanda M."/>
            <person name="Hayes R.D."/>
            <person name="Keri Z."/>
            <person name="LaButti K."/>
            <person name="Lipzen A."/>
            <person name="Lombard V."/>
            <person name="Magnuson J."/>
            <person name="Maillard F."/>
            <person name="Murat C."/>
            <person name="Nolan M."/>
            <person name="Ohm R.A."/>
            <person name="Pangilinan J."/>
            <person name="Pereira M.F."/>
            <person name="Perotto S."/>
            <person name="Peter M."/>
            <person name="Pfister S."/>
            <person name="Riley R."/>
            <person name="Sitrit Y."/>
            <person name="Stielow J.B."/>
            <person name="Szollosi G."/>
            <person name="Zifcakova L."/>
            <person name="Stursova M."/>
            <person name="Spatafora J.W."/>
            <person name="Tedersoo L."/>
            <person name="Vaario L.M."/>
            <person name="Yamada A."/>
            <person name="Yan M."/>
            <person name="Wang P."/>
            <person name="Xu J."/>
            <person name="Bruns T."/>
            <person name="Baldrian P."/>
            <person name="Vilgalys R."/>
            <person name="Dunand C."/>
            <person name="Henrissat B."/>
            <person name="Grigoriev I.V."/>
            <person name="Hibbett D."/>
            <person name="Nagy L.G."/>
            <person name="Martin F.M."/>
        </authorList>
    </citation>
    <scope>NUCLEOTIDE SEQUENCE</scope>
    <source>
        <strain evidence="1">BED1</strain>
    </source>
</reference>
<protein>
    <recommendedName>
        <fullName evidence="3">Metacaspase</fullName>
    </recommendedName>
</protein>
<keyword evidence="2" id="KW-1185">Reference proteome</keyword>